<dbReference type="Proteomes" id="UP001470230">
    <property type="component" value="Unassembled WGS sequence"/>
</dbReference>
<name>A0ABR2L8G9_9EUKA</name>
<dbReference type="EMBL" id="JAPFFF010000001">
    <property type="protein sequence ID" value="KAK8899650.1"/>
    <property type="molecule type" value="Genomic_DNA"/>
</dbReference>
<proteinExistence type="predicted"/>
<evidence type="ECO:0000313" key="1">
    <source>
        <dbReference type="EMBL" id="KAK8899650.1"/>
    </source>
</evidence>
<sequence length="95" mass="11283">MKKLLCIKEIYTDKSFHLTNMPEDIKRLRPDVVTWANNHSKCYIVEVSVPYACQSFGNNSLMTVYQPKEDKYHPLINFIQRLNIQVQFWLSSYLP</sequence>
<evidence type="ECO:0000313" key="2">
    <source>
        <dbReference type="Proteomes" id="UP001470230"/>
    </source>
</evidence>
<comment type="caution">
    <text evidence="1">The sequence shown here is derived from an EMBL/GenBank/DDBJ whole genome shotgun (WGS) entry which is preliminary data.</text>
</comment>
<protein>
    <submittedName>
        <fullName evidence="1">Uncharacterized protein</fullName>
    </submittedName>
</protein>
<keyword evidence="2" id="KW-1185">Reference proteome</keyword>
<gene>
    <name evidence="1" type="ORF">M9Y10_001969</name>
</gene>
<reference evidence="1 2" key="1">
    <citation type="submission" date="2024-04" db="EMBL/GenBank/DDBJ databases">
        <title>Tritrichomonas musculus Genome.</title>
        <authorList>
            <person name="Alves-Ferreira E."/>
            <person name="Grigg M."/>
            <person name="Lorenzi H."/>
            <person name="Galac M."/>
        </authorList>
    </citation>
    <scope>NUCLEOTIDE SEQUENCE [LARGE SCALE GENOMIC DNA]</scope>
    <source>
        <strain evidence="1 2">EAF2021</strain>
    </source>
</reference>
<organism evidence="1 2">
    <name type="scientific">Tritrichomonas musculus</name>
    <dbReference type="NCBI Taxonomy" id="1915356"/>
    <lineage>
        <taxon>Eukaryota</taxon>
        <taxon>Metamonada</taxon>
        <taxon>Parabasalia</taxon>
        <taxon>Tritrichomonadida</taxon>
        <taxon>Tritrichomonadidae</taxon>
        <taxon>Tritrichomonas</taxon>
    </lineage>
</organism>
<accession>A0ABR2L8G9</accession>